<keyword evidence="7" id="KW-0539">Nucleus</keyword>
<evidence type="ECO:0000256" key="4">
    <source>
        <dbReference type="ARBA" id="ARBA00023015"/>
    </source>
</evidence>
<sequence>MESEISPKKYFHKLQGALLRSCKRHWTQGGFLRNVPIGGRGRKNKQTQPLKITSSTCKDDNEARWHKFDLNRQKFQPALFCSGPTTSVIVAREKNSQIVVQSKQNYYQDFLLVTSNIDEEKNIFDNFTSSSIPYDTIDNMIKGSIDTIPCSISTSTQSSDIYNYLGNLDSTMEEESTITWQGPRTTSVMDNLSNNWNWDDIEALVSAWDDEEIKP</sequence>
<evidence type="ECO:0000256" key="2">
    <source>
        <dbReference type="ARBA" id="ARBA00022771"/>
    </source>
</evidence>
<evidence type="ECO:0000259" key="8">
    <source>
        <dbReference type="Pfam" id="PF02701"/>
    </source>
</evidence>
<name>A0ABS8TSR9_DATST</name>
<evidence type="ECO:0000256" key="6">
    <source>
        <dbReference type="ARBA" id="ARBA00023163"/>
    </source>
</evidence>
<dbReference type="Pfam" id="PF02701">
    <property type="entry name" value="Zn_ribbon_Dof"/>
    <property type="match status" value="1"/>
</dbReference>
<keyword evidence="6" id="KW-0804">Transcription</keyword>
<evidence type="ECO:0000256" key="5">
    <source>
        <dbReference type="ARBA" id="ARBA00023125"/>
    </source>
</evidence>
<keyword evidence="10" id="KW-1185">Reference proteome</keyword>
<evidence type="ECO:0000313" key="10">
    <source>
        <dbReference type="Proteomes" id="UP000823775"/>
    </source>
</evidence>
<accession>A0ABS8TSR9</accession>
<dbReference type="InterPro" id="IPR003851">
    <property type="entry name" value="Znf_Dof"/>
</dbReference>
<evidence type="ECO:0000256" key="7">
    <source>
        <dbReference type="ARBA" id="ARBA00023242"/>
    </source>
</evidence>
<protein>
    <recommendedName>
        <fullName evidence="8">Dof-type domain-containing protein</fullName>
    </recommendedName>
</protein>
<evidence type="ECO:0000256" key="1">
    <source>
        <dbReference type="ARBA" id="ARBA00022723"/>
    </source>
</evidence>
<dbReference type="Proteomes" id="UP000823775">
    <property type="component" value="Unassembled WGS sequence"/>
</dbReference>
<gene>
    <name evidence="9" type="ORF">HAX54_015245</name>
</gene>
<keyword evidence="3" id="KW-0862">Zinc</keyword>
<comment type="caution">
    <text evidence="9">The sequence shown here is derived from an EMBL/GenBank/DDBJ whole genome shotgun (WGS) entry which is preliminary data.</text>
</comment>
<reference evidence="9 10" key="1">
    <citation type="journal article" date="2021" name="BMC Genomics">
        <title>Datura genome reveals duplications of psychoactive alkaloid biosynthetic genes and high mutation rate following tissue culture.</title>
        <authorList>
            <person name="Rajewski A."/>
            <person name="Carter-House D."/>
            <person name="Stajich J."/>
            <person name="Litt A."/>
        </authorList>
    </citation>
    <scope>NUCLEOTIDE SEQUENCE [LARGE SCALE GENOMIC DNA]</scope>
    <source>
        <strain evidence="9">AR-01</strain>
    </source>
</reference>
<dbReference type="InterPro" id="IPR045174">
    <property type="entry name" value="Dof"/>
</dbReference>
<keyword evidence="4" id="KW-0805">Transcription regulation</keyword>
<keyword evidence="5" id="KW-0238">DNA-binding</keyword>
<feature type="domain" description="Dof-type" evidence="8">
    <location>
        <begin position="20"/>
        <end position="46"/>
    </location>
</feature>
<evidence type="ECO:0000313" key="9">
    <source>
        <dbReference type="EMBL" id="MCD7473409.1"/>
    </source>
</evidence>
<keyword evidence="1" id="KW-0479">Metal-binding</keyword>
<dbReference type="EMBL" id="JACEIK010001968">
    <property type="protein sequence ID" value="MCD7473409.1"/>
    <property type="molecule type" value="Genomic_DNA"/>
</dbReference>
<organism evidence="9 10">
    <name type="scientific">Datura stramonium</name>
    <name type="common">Jimsonweed</name>
    <name type="synonym">Common thornapple</name>
    <dbReference type="NCBI Taxonomy" id="4076"/>
    <lineage>
        <taxon>Eukaryota</taxon>
        <taxon>Viridiplantae</taxon>
        <taxon>Streptophyta</taxon>
        <taxon>Embryophyta</taxon>
        <taxon>Tracheophyta</taxon>
        <taxon>Spermatophyta</taxon>
        <taxon>Magnoliopsida</taxon>
        <taxon>eudicotyledons</taxon>
        <taxon>Gunneridae</taxon>
        <taxon>Pentapetalae</taxon>
        <taxon>asterids</taxon>
        <taxon>lamiids</taxon>
        <taxon>Solanales</taxon>
        <taxon>Solanaceae</taxon>
        <taxon>Solanoideae</taxon>
        <taxon>Datureae</taxon>
        <taxon>Datura</taxon>
    </lineage>
</organism>
<evidence type="ECO:0000256" key="3">
    <source>
        <dbReference type="ARBA" id="ARBA00022833"/>
    </source>
</evidence>
<proteinExistence type="predicted"/>
<keyword evidence="2" id="KW-0863">Zinc-finger</keyword>
<dbReference type="PANTHER" id="PTHR31992">
    <property type="entry name" value="DOF ZINC FINGER PROTEIN DOF1.4-RELATED"/>
    <property type="match status" value="1"/>
</dbReference>